<dbReference type="InterPro" id="IPR036612">
    <property type="entry name" value="KH_dom_type_1_sf"/>
</dbReference>
<evidence type="ECO:0000313" key="5">
    <source>
        <dbReference type="EMBL" id="RZC00953.1"/>
    </source>
</evidence>
<feature type="domain" description="K Homology" evidence="4">
    <location>
        <begin position="139"/>
        <end position="213"/>
    </location>
</feature>
<dbReference type="CDD" id="cd22460">
    <property type="entry name" value="KH-I_PEPPER_rpt2_like"/>
    <property type="match status" value="1"/>
</dbReference>
<gene>
    <name evidence="5" type="ORF">D0Y65_016636</name>
</gene>
<comment type="caution">
    <text evidence="5">The sequence shown here is derived from an EMBL/GenBank/DDBJ whole genome shotgun (WGS) entry which is preliminary data.</text>
</comment>
<keyword evidence="6" id="KW-1185">Reference proteome</keyword>
<protein>
    <submittedName>
        <fullName evidence="5">KH domain-containing protein HEN4 isoform C</fullName>
    </submittedName>
</protein>
<dbReference type="Gene3D" id="3.30.1370.10">
    <property type="entry name" value="K Homology domain, type 1"/>
    <property type="match status" value="1"/>
</dbReference>
<dbReference type="InterPro" id="IPR004088">
    <property type="entry name" value="KH_dom_type_1"/>
</dbReference>
<dbReference type="AlphaFoldDB" id="A0A445JR52"/>
<dbReference type="SUPFAM" id="SSF54791">
    <property type="entry name" value="Eukaryotic type KH-domain (KH-domain type I)"/>
    <property type="match status" value="3"/>
</dbReference>
<reference evidence="5 6" key="1">
    <citation type="submission" date="2018-09" db="EMBL/GenBank/DDBJ databases">
        <title>A high-quality reference genome of wild soybean provides a powerful tool to mine soybean genomes.</title>
        <authorList>
            <person name="Xie M."/>
            <person name="Chung C.Y.L."/>
            <person name="Li M.-W."/>
            <person name="Wong F.-L."/>
            <person name="Chan T.-F."/>
            <person name="Lam H.-M."/>
        </authorList>
    </citation>
    <scope>NUCLEOTIDE SEQUENCE [LARGE SCALE GENOMIC DNA]</scope>
    <source>
        <strain evidence="6">cv. W05</strain>
        <tissue evidence="5">Hypocotyl of etiolated seedlings</tissue>
    </source>
</reference>
<evidence type="ECO:0000259" key="4">
    <source>
        <dbReference type="SMART" id="SM00322"/>
    </source>
</evidence>
<proteinExistence type="predicted"/>
<feature type="region of interest" description="Disordered" evidence="3">
    <location>
        <begin position="298"/>
        <end position="346"/>
    </location>
</feature>
<dbReference type="InterPro" id="IPR004087">
    <property type="entry name" value="KH_dom"/>
</dbReference>
<organism evidence="5 6">
    <name type="scientific">Glycine soja</name>
    <name type="common">Wild soybean</name>
    <dbReference type="NCBI Taxonomy" id="3848"/>
    <lineage>
        <taxon>Eukaryota</taxon>
        <taxon>Viridiplantae</taxon>
        <taxon>Streptophyta</taxon>
        <taxon>Embryophyta</taxon>
        <taxon>Tracheophyta</taxon>
        <taxon>Spermatophyta</taxon>
        <taxon>Magnoliopsida</taxon>
        <taxon>eudicotyledons</taxon>
        <taxon>Gunneridae</taxon>
        <taxon>Pentapetalae</taxon>
        <taxon>rosids</taxon>
        <taxon>fabids</taxon>
        <taxon>Fabales</taxon>
        <taxon>Fabaceae</taxon>
        <taxon>Papilionoideae</taxon>
        <taxon>50 kb inversion clade</taxon>
        <taxon>NPAAA clade</taxon>
        <taxon>indigoferoid/millettioid clade</taxon>
        <taxon>Phaseoleae</taxon>
        <taxon>Glycine</taxon>
        <taxon>Glycine subgen. Soja</taxon>
    </lineage>
</organism>
<dbReference type="GO" id="GO:0003723">
    <property type="term" value="F:RNA binding"/>
    <property type="evidence" value="ECO:0007669"/>
    <property type="project" value="UniProtKB-UniRule"/>
</dbReference>
<accession>A0A445JR52</accession>
<feature type="compositionally biased region" description="Polar residues" evidence="3">
    <location>
        <begin position="321"/>
        <end position="346"/>
    </location>
</feature>
<dbReference type="SMART" id="SM00322">
    <property type="entry name" value="KH"/>
    <property type="match status" value="3"/>
</dbReference>
<name>A0A445JR52_GLYSO</name>
<dbReference type="Gene3D" id="3.30.310.210">
    <property type="match status" value="1"/>
</dbReference>
<sequence length="422" mass="45666">MQITGNFGAVKKAVLSVSACFYDNNSGAFKPLDHHSRGCYSESAGHSSHRMFLEEDVVFKLLCHHDKVGSLIGKGGSVVRALQNETGASIQIVEAGPDSDERVVVISARETSEQKHSPAQEAVIRVHCRLTEIGFEPSAAVVAKLLVRSPQVGCLLGKGGLVISEMRRVTGASIRIFSKEQIKYISQNEEVVQVIGSLQSVQDALFHITSRIRETIFPIRTPPNFSAPPHLPPFPEMPPPLFRPRNHLMSSGHPPPPQVGHPHDHSTVPPMPVDHQQHAFVHGMGRGPPNMDRVPYPRGYEGPNSPRSWNPLAVNRGNSGGTADTSSLASRNENLGENGNPLQNPNNLTIEITIPHMYLTHVYGENNSNLTQIRQTSGANVVVHDPKPGATEGLVIVSGAPDQTHAAQSLIQAFILCGQTIA</sequence>
<keyword evidence="1" id="KW-0677">Repeat</keyword>
<dbReference type="EMBL" id="QZWG01000007">
    <property type="protein sequence ID" value="RZC00953.1"/>
    <property type="molecule type" value="Genomic_DNA"/>
</dbReference>
<keyword evidence="2" id="KW-0694">RNA-binding</keyword>
<dbReference type="CDD" id="cd22462">
    <property type="entry name" value="KH-I_HEN4_like_rpt5"/>
    <property type="match status" value="1"/>
</dbReference>
<evidence type="ECO:0000256" key="2">
    <source>
        <dbReference type="PROSITE-ProRule" id="PRU00117"/>
    </source>
</evidence>
<dbReference type="PANTHER" id="PTHR10288">
    <property type="entry name" value="KH DOMAIN CONTAINING RNA BINDING PROTEIN"/>
    <property type="match status" value="1"/>
</dbReference>
<dbReference type="CDD" id="cd22459">
    <property type="entry name" value="KH-I_PEPPER_rpt1_like"/>
    <property type="match status" value="1"/>
</dbReference>
<feature type="domain" description="K Homology" evidence="4">
    <location>
        <begin position="346"/>
        <end position="416"/>
    </location>
</feature>
<dbReference type="Proteomes" id="UP000289340">
    <property type="component" value="Chromosome 7"/>
</dbReference>
<feature type="domain" description="K Homology" evidence="4">
    <location>
        <begin position="55"/>
        <end position="131"/>
    </location>
</feature>
<evidence type="ECO:0000256" key="3">
    <source>
        <dbReference type="SAM" id="MobiDB-lite"/>
    </source>
</evidence>
<dbReference type="PROSITE" id="PS50084">
    <property type="entry name" value="KH_TYPE_1"/>
    <property type="match status" value="3"/>
</dbReference>
<dbReference type="Pfam" id="PF00013">
    <property type="entry name" value="KH_1"/>
    <property type="match status" value="3"/>
</dbReference>
<evidence type="ECO:0000256" key="1">
    <source>
        <dbReference type="ARBA" id="ARBA00022737"/>
    </source>
</evidence>
<evidence type="ECO:0000313" key="6">
    <source>
        <dbReference type="Proteomes" id="UP000289340"/>
    </source>
</evidence>